<evidence type="ECO:0000256" key="1">
    <source>
        <dbReference type="SAM" id="MobiDB-lite"/>
    </source>
</evidence>
<dbReference type="EMBL" id="JAKROA010000004">
    <property type="protein sequence ID" value="KAL5108063.1"/>
    <property type="molecule type" value="Genomic_DNA"/>
</dbReference>
<feature type="region of interest" description="Disordered" evidence="1">
    <location>
        <begin position="34"/>
        <end position="53"/>
    </location>
</feature>
<protein>
    <submittedName>
        <fullName evidence="2">Uncharacterized protein</fullName>
    </submittedName>
</protein>
<reference evidence="2 3" key="1">
    <citation type="journal article" date="2022" name="Front. Cell. Infect. Microbiol.">
        <title>The Genomes of Two Strains of Taenia crassiceps the Animal Model for the Study of Human Cysticercosis.</title>
        <authorList>
            <person name="Bobes R.J."/>
            <person name="Estrada K."/>
            <person name="Rios-Valencia D.G."/>
            <person name="Calderon-Gallegos A."/>
            <person name="de la Torre P."/>
            <person name="Carrero J.C."/>
            <person name="Sanchez-Flores A."/>
            <person name="Laclette J.P."/>
        </authorList>
    </citation>
    <scope>NUCLEOTIDE SEQUENCE [LARGE SCALE GENOMIC DNA]</scope>
    <source>
        <strain evidence="2">WFUcys</strain>
    </source>
</reference>
<keyword evidence="3" id="KW-1185">Reference proteome</keyword>
<comment type="caution">
    <text evidence="2">The sequence shown here is derived from an EMBL/GenBank/DDBJ whole genome shotgun (WGS) entry which is preliminary data.</text>
</comment>
<feature type="compositionally biased region" description="Polar residues" evidence="1">
    <location>
        <begin position="39"/>
        <end position="53"/>
    </location>
</feature>
<organism evidence="2 3">
    <name type="scientific">Taenia crassiceps</name>
    <dbReference type="NCBI Taxonomy" id="6207"/>
    <lineage>
        <taxon>Eukaryota</taxon>
        <taxon>Metazoa</taxon>
        <taxon>Spiralia</taxon>
        <taxon>Lophotrochozoa</taxon>
        <taxon>Platyhelminthes</taxon>
        <taxon>Cestoda</taxon>
        <taxon>Eucestoda</taxon>
        <taxon>Cyclophyllidea</taxon>
        <taxon>Taeniidae</taxon>
        <taxon>Taenia</taxon>
    </lineage>
</organism>
<evidence type="ECO:0000313" key="3">
    <source>
        <dbReference type="Proteomes" id="UP001651158"/>
    </source>
</evidence>
<evidence type="ECO:0000313" key="2">
    <source>
        <dbReference type="EMBL" id="KAL5108063.1"/>
    </source>
</evidence>
<proteinExistence type="predicted"/>
<dbReference type="Proteomes" id="UP001651158">
    <property type="component" value="Unassembled WGS sequence"/>
</dbReference>
<accession>A0ABR4QE49</accession>
<sequence>MHMRGCAQPGQLQRKQHANQASARIVVRGVGSNLPRIQKNPTSGSEDGSTGIQGQLENAHAWPLSWHNNVGFREGSVLSRNFILQESILIPPSPLTLLCMRSQLKSSLPKIFKLLINPFASGKLRPFFSVPLHPSSKPLPPQSFRG</sequence>
<gene>
    <name evidence="2" type="ORF">TcWFU_008198</name>
</gene>
<name>A0ABR4QE49_9CEST</name>